<accession>A0A8H7Q091</accession>
<comment type="caution">
    <text evidence="8">The sequence shown here is derived from an EMBL/GenBank/DDBJ whole genome shotgun (WGS) entry which is preliminary data.</text>
</comment>
<name>A0A8H7Q091_MORIS</name>
<reference evidence="8" key="1">
    <citation type="submission" date="2020-12" db="EMBL/GenBank/DDBJ databases">
        <title>Metabolic potential, ecology and presence of endohyphal bacteria is reflected in genomic diversity of Mucoromycotina.</title>
        <authorList>
            <person name="Muszewska A."/>
            <person name="Okrasinska A."/>
            <person name="Steczkiewicz K."/>
            <person name="Drgas O."/>
            <person name="Orlowska M."/>
            <person name="Perlinska-Lenart U."/>
            <person name="Aleksandrzak-Piekarczyk T."/>
            <person name="Szatraj K."/>
            <person name="Zielenkiewicz U."/>
            <person name="Pilsyk S."/>
            <person name="Malc E."/>
            <person name="Mieczkowski P."/>
            <person name="Kruszewska J.S."/>
            <person name="Biernat P."/>
            <person name="Pawlowska J."/>
        </authorList>
    </citation>
    <scope>NUCLEOTIDE SEQUENCE</scope>
    <source>
        <strain evidence="8">WA0000067209</strain>
    </source>
</reference>
<dbReference type="Gene3D" id="3.40.50.1360">
    <property type="match status" value="1"/>
</dbReference>
<proteinExistence type="inferred from homology"/>
<evidence type="ECO:0000256" key="4">
    <source>
        <dbReference type="ARBA" id="ARBA00013198"/>
    </source>
</evidence>
<comment type="similarity">
    <text evidence="3 6">Belongs to the glucosamine/galactosamine-6-phosphate isomerase family. 6-phosphogluconolactonase subfamily.</text>
</comment>
<keyword evidence="9" id="KW-1185">Reference proteome</keyword>
<keyword evidence="5 6" id="KW-0378">Hydrolase</keyword>
<dbReference type="SUPFAM" id="SSF100950">
    <property type="entry name" value="NagB/RpiA/CoA transferase-like"/>
    <property type="match status" value="1"/>
</dbReference>
<dbReference type="GO" id="GO:0017057">
    <property type="term" value="F:6-phosphogluconolactonase activity"/>
    <property type="evidence" value="ECO:0007669"/>
    <property type="project" value="UniProtKB-UniRule"/>
</dbReference>
<comment type="pathway">
    <text evidence="2 6">Carbohydrate degradation; pentose phosphate pathway; D-ribulose 5-phosphate from D-glucose 6-phosphate (oxidative stage): step 2/3.</text>
</comment>
<evidence type="ECO:0000256" key="2">
    <source>
        <dbReference type="ARBA" id="ARBA00004961"/>
    </source>
</evidence>
<dbReference type="GO" id="GO:0005975">
    <property type="term" value="P:carbohydrate metabolic process"/>
    <property type="evidence" value="ECO:0007669"/>
    <property type="project" value="UniProtKB-UniRule"/>
</dbReference>
<protein>
    <recommendedName>
        <fullName evidence="4 6">6-phosphogluconolactonase</fullName>
        <shortName evidence="6">6PGL</shortName>
        <ecNumber evidence="4 6">3.1.1.31</ecNumber>
    </recommendedName>
</protein>
<dbReference type="Proteomes" id="UP000654370">
    <property type="component" value="Unassembled WGS sequence"/>
</dbReference>
<dbReference type="OrthoDB" id="432544at2759"/>
<dbReference type="InterPro" id="IPR037171">
    <property type="entry name" value="NagB/RpiA_transferase-like"/>
</dbReference>
<dbReference type="Pfam" id="PF01182">
    <property type="entry name" value="Glucosamine_iso"/>
    <property type="match status" value="1"/>
</dbReference>
<dbReference type="InterPro" id="IPR006148">
    <property type="entry name" value="Glc/Gal-6P_isomerase"/>
</dbReference>
<evidence type="ECO:0000313" key="8">
    <source>
        <dbReference type="EMBL" id="KAG2183416.1"/>
    </source>
</evidence>
<dbReference type="CDD" id="cd01400">
    <property type="entry name" value="6PGL"/>
    <property type="match status" value="1"/>
</dbReference>
<dbReference type="InterPro" id="IPR005900">
    <property type="entry name" value="6-phosphogluconolactonase_DevB"/>
</dbReference>
<dbReference type="EMBL" id="JAEPQZ010000003">
    <property type="protein sequence ID" value="KAG2183416.1"/>
    <property type="molecule type" value="Genomic_DNA"/>
</dbReference>
<evidence type="ECO:0000256" key="5">
    <source>
        <dbReference type="ARBA" id="ARBA00022801"/>
    </source>
</evidence>
<dbReference type="GO" id="GO:0006098">
    <property type="term" value="P:pentose-phosphate shunt"/>
    <property type="evidence" value="ECO:0007669"/>
    <property type="project" value="UniProtKB-UniPathway"/>
</dbReference>
<gene>
    <name evidence="8" type="ORF">INT43_006422</name>
</gene>
<dbReference type="UniPathway" id="UPA00115">
    <property type="reaction ID" value="UER00409"/>
</dbReference>
<comment type="catalytic activity">
    <reaction evidence="1 6">
        <text>6-phospho-D-glucono-1,5-lactone + H2O = 6-phospho-D-gluconate + H(+)</text>
        <dbReference type="Rhea" id="RHEA:12556"/>
        <dbReference type="ChEBI" id="CHEBI:15377"/>
        <dbReference type="ChEBI" id="CHEBI:15378"/>
        <dbReference type="ChEBI" id="CHEBI:57955"/>
        <dbReference type="ChEBI" id="CHEBI:58759"/>
        <dbReference type="EC" id="3.1.1.31"/>
    </reaction>
</comment>
<evidence type="ECO:0000256" key="6">
    <source>
        <dbReference type="RuleBase" id="RU365095"/>
    </source>
</evidence>
<dbReference type="PANTHER" id="PTHR11054:SF0">
    <property type="entry name" value="6-PHOSPHOGLUCONOLACTONASE"/>
    <property type="match status" value="1"/>
</dbReference>
<dbReference type="NCBIfam" id="TIGR01198">
    <property type="entry name" value="pgl"/>
    <property type="match status" value="1"/>
</dbReference>
<sequence length="252" mass="27853">MTSVYAFPSTDQLSEALNQYVEKISAEAIKKHGRFTVAVSGGSLPKLLSANLKQNSRIDFNSWHIFFADERCVPLDHEDSNYLELKKQLLDPLAEQIQPGAVHTIKPELSPEEAAEEYMDQLMAVFAAGDAVKFPVFDLILLGMGPDGHTASLFPGHELLSENIEWVASISDSPKPPKDRITLTFPVLNHAHNVAFVTAGDGKQDMVQKIIEEPEHELPCQRVHPANGTVSWFIDNAAAGKLNPVRLTEFNI</sequence>
<dbReference type="PANTHER" id="PTHR11054">
    <property type="entry name" value="6-PHOSPHOGLUCONOLACTONASE"/>
    <property type="match status" value="1"/>
</dbReference>
<dbReference type="FunFam" id="3.40.50.1360:FF:000005">
    <property type="entry name" value="6-phosphogluconolactonase"/>
    <property type="match status" value="1"/>
</dbReference>
<evidence type="ECO:0000259" key="7">
    <source>
        <dbReference type="Pfam" id="PF01182"/>
    </source>
</evidence>
<evidence type="ECO:0000313" key="9">
    <source>
        <dbReference type="Proteomes" id="UP000654370"/>
    </source>
</evidence>
<comment type="function">
    <text evidence="6">Hydrolysis of 6-phosphogluconolactone to 6-phosphogluconate.</text>
</comment>
<evidence type="ECO:0000256" key="1">
    <source>
        <dbReference type="ARBA" id="ARBA00000832"/>
    </source>
</evidence>
<dbReference type="AlphaFoldDB" id="A0A8H7Q091"/>
<dbReference type="InterPro" id="IPR039104">
    <property type="entry name" value="6PGL"/>
</dbReference>
<feature type="domain" description="Glucosamine/galactosamine-6-phosphate isomerase" evidence="7">
    <location>
        <begin position="9"/>
        <end position="232"/>
    </location>
</feature>
<organism evidence="8 9">
    <name type="scientific">Mortierella isabellina</name>
    <name type="common">Filamentous fungus</name>
    <name type="synonym">Umbelopsis isabellina</name>
    <dbReference type="NCBI Taxonomy" id="91625"/>
    <lineage>
        <taxon>Eukaryota</taxon>
        <taxon>Fungi</taxon>
        <taxon>Fungi incertae sedis</taxon>
        <taxon>Mucoromycota</taxon>
        <taxon>Mucoromycotina</taxon>
        <taxon>Umbelopsidomycetes</taxon>
        <taxon>Umbelopsidales</taxon>
        <taxon>Umbelopsidaceae</taxon>
        <taxon>Umbelopsis</taxon>
    </lineage>
</organism>
<dbReference type="EC" id="3.1.1.31" evidence="4 6"/>
<evidence type="ECO:0000256" key="3">
    <source>
        <dbReference type="ARBA" id="ARBA00010662"/>
    </source>
</evidence>